<name>C5M7Y2_CANTT</name>
<evidence type="ECO:0008006" key="4">
    <source>
        <dbReference type="Google" id="ProtNLM"/>
    </source>
</evidence>
<feature type="transmembrane region" description="Helical" evidence="1">
    <location>
        <begin position="271"/>
        <end position="297"/>
    </location>
</feature>
<dbReference type="EMBL" id="GG692397">
    <property type="protein sequence ID" value="EER33686.1"/>
    <property type="molecule type" value="Genomic_DNA"/>
</dbReference>
<dbReference type="GeneID" id="8299097"/>
<proteinExistence type="predicted"/>
<dbReference type="HOGENOM" id="CLU_049617_0_0_1"/>
<sequence length="311" mass="36485">MTNWLKFLGISVPLTIARSWLYIITTISSSLFILFPISLITYNNYYHSLIPKNSSFKIPLNFTILNNSNKIHSNIINPMMFKDIIDNELTYNFEIELSILCKPKSELYSIDKIQYEFINILNSDNLIKSSSSSSSSIVDNDNNDDDKKMIIRKKKKRIFGDVFHKGSFILNCDPYEIYSRNNYIIPYNFKFLISPYLTKISQSIVLNFNKFKILGKNLSNMNEFQINLTNKNNNNNDNDYDFLIDDNFSFLKIEVIWTGFRYYLVKYYYSCYVIGSLIFFGIMSGFGILISYTMLYINNRKNQPIIKVKNS</sequence>
<reference evidence="2 3" key="1">
    <citation type="journal article" date="2009" name="Nature">
        <title>Evolution of pathogenicity and sexual reproduction in eight Candida genomes.</title>
        <authorList>
            <person name="Butler G."/>
            <person name="Rasmussen M.D."/>
            <person name="Lin M.F."/>
            <person name="Santos M.A."/>
            <person name="Sakthikumar S."/>
            <person name="Munro C.A."/>
            <person name="Rheinbay E."/>
            <person name="Grabherr M."/>
            <person name="Forche A."/>
            <person name="Reedy J.L."/>
            <person name="Agrafioti I."/>
            <person name="Arnaud M.B."/>
            <person name="Bates S."/>
            <person name="Brown A.J."/>
            <person name="Brunke S."/>
            <person name="Costanzo M.C."/>
            <person name="Fitzpatrick D.A."/>
            <person name="de Groot P.W."/>
            <person name="Harris D."/>
            <person name="Hoyer L.L."/>
            <person name="Hube B."/>
            <person name="Klis F.M."/>
            <person name="Kodira C."/>
            <person name="Lennard N."/>
            <person name="Logue M.E."/>
            <person name="Martin R."/>
            <person name="Neiman A.M."/>
            <person name="Nikolaou E."/>
            <person name="Quail M.A."/>
            <person name="Quinn J."/>
            <person name="Santos M.C."/>
            <person name="Schmitzberger F.F."/>
            <person name="Sherlock G."/>
            <person name="Shah P."/>
            <person name="Silverstein K.A."/>
            <person name="Skrzypek M.S."/>
            <person name="Soll D."/>
            <person name="Staggs R."/>
            <person name="Stansfield I."/>
            <person name="Stumpf M.P."/>
            <person name="Sudbery P.E."/>
            <person name="Srikantha T."/>
            <person name="Zeng Q."/>
            <person name="Berman J."/>
            <person name="Berriman M."/>
            <person name="Heitman J."/>
            <person name="Gow N.A."/>
            <person name="Lorenz M.C."/>
            <person name="Birren B.W."/>
            <person name="Kellis M."/>
            <person name="Cuomo C.A."/>
        </authorList>
    </citation>
    <scope>NUCLEOTIDE SEQUENCE [LARGE SCALE GENOMIC DNA]</scope>
    <source>
        <strain evidence="3">ATCC MYA-3404 / T1</strain>
    </source>
</reference>
<accession>C5M7Y2</accession>
<dbReference type="VEuPathDB" id="FungiDB:CTRG_02504"/>
<keyword evidence="1" id="KW-0812">Transmembrane</keyword>
<dbReference type="KEGG" id="ctp:CTRG_02504"/>
<dbReference type="eggNOG" id="ENOG502S0BA">
    <property type="taxonomic scope" value="Eukaryota"/>
</dbReference>
<keyword evidence="1" id="KW-1133">Transmembrane helix</keyword>
<protein>
    <recommendedName>
        <fullName evidence="4">Seipin</fullName>
    </recommendedName>
</protein>
<keyword evidence="3" id="KW-1185">Reference proteome</keyword>
<dbReference type="RefSeq" id="XP_002548207.1">
    <property type="nucleotide sequence ID" value="XM_002548161.1"/>
</dbReference>
<evidence type="ECO:0000313" key="2">
    <source>
        <dbReference type="EMBL" id="EER33686.1"/>
    </source>
</evidence>
<dbReference type="Proteomes" id="UP000002037">
    <property type="component" value="Unassembled WGS sequence"/>
</dbReference>
<evidence type="ECO:0000256" key="1">
    <source>
        <dbReference type="SAM" id="Phobius"/>
    </source>
</evidence>
<gene>
    <name evidence="2" type="ORF">CTRG_02504</name>
</gene>
<dbReference type="OrthoDB" id="4010679at2759"/>
<feature type="transmembrane region" description="Helical" evidence="1">
    <location>
        <begin position="20"/>
        <end position="42"/>
    </location>
</feature>
<dbReference type="AlphaFoldDB" id="C5M7Y2"/>
<keyword evidence="1" id="KW-0472">Membrane</keyword>
<evidence type="ECO:0000313" key="3">
    <source>
        <dbReference type="Proteomes" id="UP000002037"/>
    </source>
</evidence>
<organism evidence="2 3">
    <name type="scientific">Candida tropicalis (strain ATCC MYA-3404 / T1)</name>
    <name type="common">Yeast</name>
    <dbReference type="NCBI Taxonomy" id="294747"/>
    <lineage>
        <taxon>Eukaryota</taxon>
        <taxon>Fungi</taxon>
        <taxon>Dikarya</taxon>
        <taxon>Ascomycota</taxon>
        <taxon>Saccharomycotina</taxon>
        <taxon>Pichiomycetes</taxon>
        <taxon>Debaryomycetaceae</taxon>
        <taxon>Candida/Lodderomyces clade</taxon>
        <taxon>Candida</taxon>
    </lineage>
</organism>